<feature type="transmembrane region" description="Helical" evidence="2">
    <location>
        <begin position="249"/>
        <end position="271"/>
    </location>
</feature>
<feature type="transmembrane region" description="Helical" evidence="2">
    <location>
        <begin position="145"/>
        <end position="166"/>
    </location>
</feature>
<gene>
    <name evidence="3" type="ORF">BSF38_03384</name>
</gene>
<dbReference type="RefSeq" id="WP_076347526.1">
    <property type="nucleotide sequence ID" value="NZ_CP019082.1"/>
</dbReference>
<reference evidence="4" key="1">
    <citation type="submission" date="2016-12" db="EMBL/GenBank/DDBJ databases">
        <title>Comparative genomics of four Isosphaeraceae planctomycetes: a common pool of plasmids and glycoside hydrolase genes.</title>
        <authorList>
            <person name="Ivanova A."/>
        </authorList>
    </citation>
    <scope>NUCLEOTIDE SEQUENCE [LARGE SCALE GENOMIC DNA]</scope>
    <source>
        <strain evidence="4">PX4</strain>
    </source>
</reference>
<keyword evidence="2" id="KW-0472">Membrane</keyword>
<evidence type="ECO:0000256" key="2">
    <source>
        <dbReference type="SAM" id="Phobius"/>
    </source>
</evidence>
<dbReference type="GO" id="GO:0140359">
    <property type="term" value="F:ABC-type transporter activity"/>
    <property type="evidence" value="ECO:0007669"/>
    <property type="project" value="InterPro"/>
</dbReference>
<feature type="transmembrane region" description="Helical" evidence="2">
    <location>
        <begin position="62"/>
        <end position="88"/>
    </location>
</feature>
<feature type="transmembrane region" description="Helical" evidence="2">
    <location>
        <begin position="501"/>
        <end position="527"/>
    </location>
</feature>
<feature type="region of interest" description="Disordered" evidence="1">
    <location>
        <begin position="579"/>
        <end position="606"/>
    </location>
</feature>
<name>A0A1U7CSD2_9BACT</name>
<dbReference type="Proteomes" id="UP000186309">
    <property type="component" value="Chromosome"/>
</dbReference>
<dbReference type="KEGG" id="pbor:BSF38_03384"/>
<organism evidence="3 4">
    <name type="scientific">Paludisphaera borealis</name>
    <dbReference type="NCBI Taxonomy" id="1387353"/>
    <lineage>
        <taxon>Bacteria</taxon>
        <taxon>Pseudomonadati</taxon>
        <taxon>Planctomycetota</taxon>
        <taxon>Planctomycetia</taxon>
        <taxon>Isosphaerales</taxon>
        <taxon>Isosphaeraceae</taxon>
        <taxon>Paludisphaera</taxon>
    </lineage>
</organism>
<sequence>MLPGPIVRREMKAATRGRGWFVVRALLGLLIGACVVAPALGFDPADEDDAYNSGAVHAYAAYVFAVAIGFEILVLGMHAAMSAAVSIAEEREKDTLSLLLLTRLTRLELAVTKLAGRVLPSLLLTLVGLPFLIVGGRWAGLPPLLAIEAFAVLISTVAVAGSFGILASARRDRSTIAIVESSAWTTMWLVGLPVVSRLPVVAGSLWGDLLVEVRRFCSWLAPSSPLSLVTDIGWLTRGPGMADALAGRLHLMAALQLVVIGVILAGVVASLRLREPHPKAWDAFGGYRPPVDDDPIYWREYLLPLRGARRLVIWIYLRQLFILFRAILLMALQAVVIGLLLTAMIGTMIGAGYFGYRAFQEAWWGRAFPSGPYEARDAFNFFIRCVTFFVGLSPAAATAATLAAQIVAERDKKTWDSLLATPLTGPEILGSKMRGITRSLWQAMRWLVPLWLLGVVCDALHPLGFLTAAAGLCAVAALGLALGGAAALKPGATSQTVNSQAALWMVALMGLGAMTILAPLCSAHHVAMLWTWSPWHPRAAIVVIAAVLLTIAASLTIAHWLIRRSFARFDEWVGRPHRKEAAPGAAPSVDDEARPTVPLRARSASE</sequence>
<feature type="transmembrane region" description="Helical" evidence="2">
    <location>
        <begin position="311"/>
        <end position="328"/>
    </location>
</feature>
<feature type="transmembrane region" description="Helical" evidence="2">
    <location>
        <begin position="539"/>
        <end position="562"/>
    </location>
</feature>
<dbReference type="EMBL" id="CP019082">
    <property type="protein sequence ID" value="APW61854.1"/>
    <property type="molecule type" value="Genomic_DNA"/>
</dbReference>
<dbReference type="AlphaFoldDB" id="A0A1U7CSD2"/>
<evidence type="ECO:0000313" key="4">
    <source>
        <dbReference type="Proteomes" id="UP000186309"/>
    </source>
</evidence>
<feature type="transmembrane region" description="Helical" evidence="2">
    <location>
        <begin position="334"/>
        <end position="356"/>
    </location>
</feature>
<feature type="transmembrane region" description="Helical" evidence="2">
    <location>
        <begin position="21"/>
        <end position="42"/>
    </location>
</feature>
<keyword evidence="4" id="KW-1185">Reference proteome</keyword>
<evidence type="ECO:0000313" key="3">
    <source>
        <dbReference type="EMBL" id="APW61854.1"/>
    </source>
</evidence>
<keyword evidence="2" id="KW-1133">Transmembrane helix</keyword>
<feature type="transmembrane region" description="Helical" evidence="2">
    <location>
        <begin position="187"/>
        <end position="206"/>
    </location>
</feature>
<feature type="transmembrane region" description="Helical" evidence="2">
    <location>
        <begin position="469"/>
        <end position="489"/>
    </location>
</feature>
<dbReference type="OrthoDB" id="256443at2"/>
<protein>
    <recommendedName>
        <fullName evidence="5">ABC-2 type transporter domain-containing protein</fullName>
    </recommendedName>
</protein>
<keyword evidence="2" id="KW-0812">Transmembrane</keyword>
<proteinExistence type="predicted"/>
<evidence type="ECO:0000256" key="1">
    <source>
        <dbReference type="SAM" id="MobiDB-lite"/>
    </source>
</evidence>
<evidence type="ECO:0008006" key="5">
    <source>
        <dbReference type="Google" id="ProtNLM"/>
    </source>
</evidence>
<accession>A0A1U7CSD2</accession>
<feature type="transmembrane region" description="Helical" evidence="2">
    <location>
        <begin position="109"/>
        <end position="133"/>
    </location>
</feature>
<dbReference type="GO" id="GO:0005886">
    <property type="term" value="C:plasma membrane"/>
    <property type="evidence" value="ECO:0007669"/>
    <property type="project" value="UniProtKB-SubCell"/>
</dbReference>